<proteinExistence type="predicted"/>
<sequence length="1799" mass="195879">MRTSGGAGVSSRRLRDATPGPLHPLTTLLLTFSLLCSLVAAEAAPAPPQWSQLESHVTVGADGIATSRGAGRQRSDGLSITRSIPVETGIAPDAAVDDQAIKFTPPRVELGRMETCSPQRYYVGVENRGRVSVRLDGADFTHSGFSLATDVRGIRLDPGDRFNLQFVFLPSDVEPNGVDAHLRVLTTSGLFALPISSPEVALNRYGVGAIRASVPAGVRFGQSLQFVNPVDYTIRITEIYALDSFVHIELLDGSGKWIGPRWPREDDGKEVRQEAPGEYDKEFDYARRADRGAWDMPAGTTSPLIKVSLLSSMPGVYFTHIHIAAGSHRLLLVPVHITVLKPGIHIEPKELDLGVLTDLHEDEPREVFFTLFNAGVNPIEVLELKVLESNLLVSAHLWGGSTVIPPRTQVNNALAVQLRVDKAERSGYCFASLLLKTNASSSELGQRKLKLYGQVIRGSMAFQANETRVGVVLPLQHLFYDGEGTNDTSEQNGGGQTVDDDETSTTKLVSRMGENVSMGIMAGTSAIQELRLWNRFDRPMELQRVWIDYSPSDQENQEVAVYRFKQSVVSAGSAWPKISLQITPALRGKEQSLAPRSYPLIIETNITRHRIQVYVYHGFLSVDSSRGLQNYSVSGYYSSNATATKSLHSCVEVPKDGVVPTTSPRIDGGERMTDTQAVQLCRSLLFDLEKVASHNSRTEVIEITNENPVPITLEVVSIPASDTVDLLIRDVHGAGARRALERPSSNHTDGVVVGDIFVVQPGHQIVLYVKVQAKDTLGELTVPVMSLATPVEILHFHARLLSVRGTVEPITPAIVLPSMFPGRTQIIHLKYRNTFEHPVIPLMATTSSPNLKLLSIRSAMAPKQVENVLDLLFSPAADSKCSGALFFADCLLPQSTMVDQTCEQLSGYGELVDENDLVALSRRNAFWSRALGDDHLSTVETRVHLQTDIMDDVADVTVKALLERPVVTTPLKTLRNDFTMIFERKEFALTELLHLNYIFVHVRNPSNVSIHMELTRAEADEPLFYSCDEGFDHLNDNKEGDSTTEISALCLDEWMGAASNAVALQREVQVDLNVPPFYFRRKVIQVGAGEEAQLGPIYYLPSKVQEVTTAVFVRNSLSHIEPVPLLARSGKGTLNLLVDAADSSNSDKIRFLPHRLAEVNSPVEIDELLDFEGTLRFDLTQHDALTDYSRDTEILLGNTGPFGLTIHSVKVVREDGLSWLPWMWASKTASATSEFEVSSEYPQATLSNEGNSVVLQPGKTAHLQVSFCASCFATNVASWLIIDTSDGVKRIRLEGTISTEASFSCLRSRMSPSFRYALRTVWMLAVIIAVVSTLYTLLMLTRDSWTSETISVASFSVSTEGISVAVSEELTAASRMEDERDVRHQTLESTNRLLEGMERAAFAPTARVVTPAVTALLERRHKGVYSNLPKDLPSQLLEATYETKEARDNATSPPVVANMGDEAALVVKGEQISPSDVASTVTEASLQEEVVNEGDEDIGTLLVSTEPVSEPTIILSRLLDGNDGRKHNDLSSDEDSTTSEHSSVASSHSTIVPPESEESSRGADIPKMTFGSANDAQLKPVMRADRAAPIGTSSPQKEEGPFEAFKSLSERWRTQNWQDNFNDPSPLPKLPSLEDWNDSLSFNRLGQSLVAGNQRESLSSGSRSESSSFLGTGSGLYLDSFSAFAGSAAPAPKAATTKAPPGFTPADAKPLETRAAFERLRSGSGATAMTSNSNDAFGGSLAFAGHSPLFGPALPPTNSKFVALGSAGRIGSRPSKVLRVADSPLETSADIGNKQTGPH</sequence>
<dbReference type="GO" id="GO:0016020">
    <property type="term" value="C:membrane"/>
    <property type="evidence" value="ECO:0007669"/>
    <property type="project" value="TreeGrafter"/>
</dbReference>
<dbReference type="EMBL" id="QXFU01000097">
    <property type="protein sequence ID" value="KAE9044481.1"/>
    <property type="molecule type" value="Genomic_DNA"/>
</dbReference>
<evidence type="ECO:0000256" key="3">
    <source>
        <dbReference type="SAM" id="SignalP"/>
    </source>
</evidence>
<dbReference type="OrthoDB" id="168404at2759"/>
<dbReference type="Proteomes" id="UP000429607">
    <property type="component" value="Unassembled WGS sequence"/>
</dbReference>
<dbReference type="InterPro" id="IPR039877">
    <property type="entry name" value="TMEM131-like"/>
</dbReference>
<feature type="compositionally biased region" description="Low complexity" evidence="1">
    <location>
        <begin position="1539"/>
        <end position="1550"/>
    </location>
</feature>
<evidence type="ECO:0000313" key="7">
    <source>
        <dbReference type="Proteomes" id="UP000435112"/>
    </source>
</evidence>
<feature type="transmembrane region" description="Helical" evidence="2">
    <location>
        <begin position="1316"/>
        <end position="1338"/>
    </location>
</feature>
<protein>
    <recommendedName>
        <fullName evidence="8">Transmembrane protein</fullName>
    </recommendedName>
</protein>
<dbReference type="PANTHER" id="PTHR22050:SF0">
    <property type="entry name" value="TRANSMEMBRANE PROTEIN 131 HOMOLOG"/>
    <property type="match status" value="1"/>
</dbReference>
<dbReference type="Proteomes" id="UP000435112">
    <property type="component" value="Unassembled WGS sequence"/>
</dbReference>
<feature type="region of interest" description="Disordered" evidence="1">
    <location>
        <begin position="1"/>
        <end position="20"/>
    </location>
</feature>
<evidence type="ECO:0000256" key="2">
    <source>
        <dbReference type="SAM" id="Phobius"/>
    </source>
</evidence>
<evidence type="ECO:0008006" key="8">
    <source>
        <dbReference type="Google" id="ProtNLM"/>
    </source>
</evidence>
<gene>
    <name evidence="5" type="ORF">PR001_g2580</name>
    <name evidence="4" type="ORF">PR002_g2780</name>
</gene>
<comment type="caution">
    <text evidence="5">The sequence shown here is derived from an EMBL/GenBank/DDBJ whole genome shotgun (WGS) entry which is preliminary data.</text>
</comment>
<feature type="signal peptide" evidence="3">
    <location>
        <begin position="1"/>
        <end position="41"/>
    </location>
</feature>
<evidence type="ECO:0000256" key="1">
    <source>
        <dbReference type="SAM" id="MobiDB-lite"/>
    </source>
</evidence>
<organism evidence="5 6">
    <name type="scientific">Phytophthora rubi</name>
    <dbReference type="NCBI Taxonomy" id="129364"/>
    <lineage>
        <taxon>Eukaryota</taxon>
        <taxon>Sar</taxon>
        <taxon>Stramenopiles</taxon>
        <taxon>Oomycota</taxon>
        <taxon>Peronosporomycetes</taxon>
        <taxon>Peronosporales</taxon>
        <taxon>Peronosporaceae</taxon>
        <taxon>Phytophthora</taxon>
    </lineage>
</organism>
<feature type="transmembrane region" description="Helical" evidence="2">
    <location>
        <begin position="1261"/>
        <end position="1282"/>
    </location>
</feature>
<feature type="chain" id="PRO_5036165431" description="Transmembrane protein" evidence="3">
    <location>
        <begin position="42"/>
        <end position="1799"/>
    </location>
</feature>
<keyword evidence="3" id="KW-0732">Signal</keyword>
<feature type="region of interest" description="Disordered" evidence="1">
    <location>
        <begin position="1778"/>
        <end position="1799"/>
    </location>
</feature>
<dbReference type="EMBL" id="QXFV01000089">
    <property type="protein sequence ID" value="KAE9050229.1"/>
    <property type="molecule type" value="Genomic_DNA"/>
</dbReference>
<keyword evidence="2" id="KW-1133">Transmembrane helix</keyword>
<feature type="region of interest" description="Disordered" evidence="1">
    <location>
        <begin position="1517"/>
        <end position="1579"/>
    </location>
</feature>
<feature type="region of interest" description="Disordered" evidence="1">
    <location>
        <begin position="483"/>
        <end position="503"/>
    </location>
</feature>
<evidence type="ECO:0000313" key="4">
    <source>
        <dbReference type="EMBL" id="KAE9044481.1"/>
    </source>
</evidence>
<evidence type="ECO:0000313" key="5">
    <source>
        <dbReference type="EMBL" id="KAE9050229.1"/>
    </source>
</evidence>
<dbReference type="PANTHER" id="PTHR22050">
    <property type="entry name" value="RW1 PROTEIN HOMOLOG"/>
    <property type="match status" value="1"/>
</dbReference>
<keyword evidence="2" id="KW-0472">Membrane</keyword>
<feature type="compositionally biased region" description="Basic and acidic residues" evidence="1">
    <location>
        <begin position="1520"/>
        <end position="1530"/>
    </location>
</feature>
<accession>A0A6A3NXH4</accession>
<keyword evidence="2" id="KW-0812">Transmembrane</keyword>
<reference evidence="6 7" key="1">
    <citation type="submission" date="2018-09" db="EMBL/GenBank/DDBJ databases">
        <title>Genomic investigation of the strawberry pathogen Phytophthora fragariae indicates pathogenicity is determined by transcriptional variation in three key races.</title>
        <authorList>
            <person name="Adams T.M."/>
            <person name="Armitage A.D."/>
            <person name="Sobczyk M.K."/>
            <person name="Bates H.J."/>
            <person name="Dunwell J.M."/>
            <person name="Nellist C.F."/>
            <person name="Harrison R.J."/>
        </authorList>
    </citation>
    <scope>NUCLEOTIDE SEQUENCE [LARGE SCALE GENOMIC DNA]</scope>
    <source>
        <strain evidence="5 6">SCRP249</strain>
        <strain evidence="4 7">SCRP324</strain>
    </source>
</reference>
<evidence type="ECO:0000313" key="6">
    <source>
        <dbReference type="Proteomes" id="UP000429607"/>
    </source>
</evidence>
<name>A0A6A3NXH4_9STRA</name>